<keyword evidence="3" id="KW-1185">Reference proteome</keyword>
<sequence>MTLLESAGDRVRWLVRAVTPTGRNRPARYAAAPVTALLAAVALLTAGCSGDGDGTDASAATPSVTGTATAAPTTPSATPSPPYPTNAKGCHPNGEWTTEQIMRWVRIAADAPAAGVDTSKDPVTIDESVAGYTGPLCETVTVQVEFWKLTYGSGGAGENTTSATEAPPDYYFDMDSVKRTELRVDGRKEHLVKPPERLYAGDRSVCVGALVAVYVGRPLKSKELPEQISTGSEGVNIGGGDVEFRTERVSEYELSPPAAPHVCSPEGKPTADPYDVPDTTGVPDPLYPTPTFSFDVDDVLRAPSDGD</sequence>
<protein>
    <submittedName>
        <fullName evidence="2">Small secreted protein</fullName>
    </submittedName>
</protein>
<feature type="compositionally biased region" description="Low complexity" evidence="1">
    <location>
        <begin position="57"/>
        <end position="77"/>
    </location>
</feature>
<proteinExistence type="predicted"/>
<reference evidence="2 3" key="1">
    <citation type="submission" date="2023-07" db="EMBL/GenBank/DDBJ databases">
        <title>Comparative genomics of wheat-associated soil bacteria to identify genetic determinants of phenazine resistance.</title>
        <authorList>
            <person name="Mouncey N."/>
        </authorList>
    </citation>
    <scope>NUCLEOTIDE SEQUENCE [LARGE SCALE GENOMIC DNA]</scope>
    <source>
        <strain evidence="2 3">V2I4</strain>
    </source>
</reference>
<feature type="region of interest" description="Disordered" evidence="1">
    <location>
        <begin position="255"/>
        <end position="307"/>
    </location>
</feature>
<evidence type="ECO:0000313" key="3">
    <source>
        <dbReference type="Proteomes" id="UP001230328"/>
    </source>
</evidence>
<name>A0ABU0TA85_9ACTN</name>
<dbReference type="Proteomes" id="UP001230328">
    <property type="component" value="Unassembled WGS sequence"/>
</dbReference>
<gene>
    <name evidence="2" type="ORF">QF035_010307</name>
</gene>
<dbReference type="EMBL" id="JAUSZI010000002">
    <property type="protein sequence ID" value="MDQ1032725.1"/>
    <property type="molecule type" value="Genomic_DNA"/>
</dbReference>
<feature type="region of interest" description="Disordered" evidence="1">
    <location>
        <begin position="55"/>
        <end position="88"/>
    </location>
</feature>
<comment type="caution">
    <text evidence="2">The sequence shown here is derived from an EMBL/GenBank/DDBJ whole genome shotgun (WGS) entry which is preliminary data.</text>
</comment>
<evidence type="ECO:0000313" key="2">
    <source>
        <dbReference type="EMBL" id="MDQ1032725.1"/>
    </source>
</evidence>
<accession>A0ABU0TA85</accession>
<evidence type="ECO:0000256" key="1">
    <source>
        <dbReference type="SAM" id="MobiDB-lite"/>
    </source>
</evidence>
<organism evidence="2 3">
    <name type="scientific">Streptomyces umbrinus</name>
    <dbReference type="NCBI Taxonomy" id="67370"/>
    <lineage>
        <taxon>Bacteria</taxon>
        <taxon>Bacillati</taxon>
        <taxon>Actinomycetota</taxon>
        <taxon>Actinomycetes</taxon>
        <taxon>Kitasatosporales</taxon>
        <taxon>Streptomycetaceae</taxon>
        <taxon>Streptomyces</taxon>
        <taxon>Streptomyces phaeochromogenes group</taxon>
    </lineage>
</organism>